<feature type="region of interest" description="Disordered" evidence="1">
    <location>
        <begin position="798"/>
        <end position="818"/>
    </location>
</feature>
<name>A0A158Q910_9BILA</name>
<proteinExistence type="predicted"/>
<keyword evidence="2" id="KW-1185">Reference proteome</keyword>
<feature type="region of interest" description="Disordered" evidence="1">
    <location>
        <begin position="1007"/>
        <end position="1049"/>
    </location>
</feature>
<accession>A0A158Q910</accession>
<dbReference type="WBParaSite" id="EEL_0000931001-mRNA-1">
    <property type="protein sequence ID" value="EEL_0000931001-mRNA-1"/>
    <property type="gene ID" value="EEL_0000931001"/>
</dbReference>
<evidence type="ECO:0000313" key="3">
    <source>
        <dbReference type="WBParaSite" id="EEL_0000931001-mRNA-1"/>
    </source>
</evidence>
<dbReference type="Proteomes" id="UP000050640">
    <property type="component" value="Unplaced"/>
</dbReference>
<feature type="compositionally biased region" description="Basic and acidic residues" evidence="1">
    <location>
        <begin position="1017"/>
        <end position="1028"/>
    </location>
</feature>
<evidence type="ECO:0000256" key="1">
    <source>
        <dbReference type="SAM" id="MobiDB-lite"/>
    </source>
</evidence>
<protein>
    <submittedName>
        <fullName evidence="3">Uncharacterized protein</fullName>
    </submittedName>
</protein>
<sequence>MDRHDLLEHIRRQFLNDQSKANSRKSNGVEKATNRTRKFRVKCHEVPLMRNKFEENVMRKVQNIRTSVAFKQCCRRLNGYDDENIGVITKSYSSMPSLYTSKSVLRFEKNNCKKSMVCLRSEHCSTDICGSGSWMHKSSLTSVEGPKITKPIVNIDRLLRNGKMNSHLLQSTPLCTTNKMAEIKNDKIVQPQIAAVKSSDAFDCSAKSKMRASCEFSVTLLENTSPYQYLRASRFLEASFSNRLSISSLFESSKVNDESSFNDYTLGKHLYNDHLFPKQDIKDVTRGKILGCRLKAHIVYGRNVVEMSQHLRDVRDAFTSKILPFKHEVGDGRNSLPDERCFDRQSSFYATVQQRLNKALAHSSVPNNVFFLKLGAHYTWCLLFVYDLVNTFGVNYMHQLSQYPLKERNCSPIDLPISSLSIDSAHDNNDNSDNTKNVLRNTESEIAPETVVQQAKSSDTGRINLSPSTDSILNDVSQNDVLNSSLTYSSQESLKREHYANNTVKALRQFYKDSMLYFVELRKLCCQQRVENLWKIEAEEERIKATCLLLKRKYIDSVRSAMPMKNLVDYHLHETARIQLLNLDLQKHLMLLKDNKKNWNFEKFRHSSEKVLLLTKDFEKNILTNELERWERKLRTRSHGFKIDGNHIANIDNTRSLFSSPLRVVRKVREVKVQNPTSYNKNLQHLREELKWKRREADFLKRTFNQRVMRSDQRHVVMHFVRKDFREGNSLKAQIDAHVRYITETEKDIAQLMKLQNENAASDESYPAPSSKPTSMTSIGLTAEKTLDEEFTEVDESRTSFSAEVHPTNKSCSSEGDPKKRIVESIQFSKFVLKEKSETDNVTENYKNLHSAGKATATYPFRLYSSNTLTPRRLTSPEQLTEQSPISNYGDEKYGASDEALLSIDNKLLCSQDIPMVPKDAVHLIIDSSGSNRSSELFSGETVSFKQDVSKEAVLMSVVSRSNTINSQVEQQDQSAVQLHRTIDENETVADQCSLPSKVVDEQYFTPLSTDIETDSEEKSDNGVEEKTVASQESSSSFHSTTSLPTPDEQFGDKIVVSSLFELFFICSGAT</sequence>
<reference evidence="3" key="1">
    <citation type="submission" date="2016-04" db="UniProtKB">
        <authorList>
            <consortium name="WormBaseParasite"/>
        </authorList>
    </citation>
    <scope>IDENTIFICATION</scope>
</reference>
<feature type="compositionally biased region" description="Low complexity" evidence="1">
    <location>
        <begin position="1031"/>
        <end position="1046"/>
    </location>
</feature>
<dbReference type="STRING" id="1147741.A0A158Q910"/>
<organism evidence="2 3">
    <name type="scientific">Elaeophora elaphi</name>
    <dbReference type="NCBI Taxonomy" id="1147741"/>
    <lineage>
        <taxon>Eukaryota</taxon>
        <taxon>Metazoa</taxon>
        <taxon>Ecdysozoa</taxon>
        <taxon>Nematoda</taxon>
        <taxon>Chromadorea</taxon>
        <taxon>Rhabditida</taxon>
        <taxon>Spirurina</taxon>
        <taxon>Spiruromorpha</taxon>
        <taxon>Filarioidea</taxon>
        <taxon>Onchocercidae</taxon>
        <taxon>Elaeophora</taxon>
    </lineage>
</organism>
<evidence type="ECO:0000313" key="2">
    <source>
        <dbReference type="Proteomes" id="UP000050640"/>
    </source>
</evidence>
<dbReference type="AlphaFoldDB" id="A0A158Q910"/>